<feature type="non-terminal residue" evidence="3">
    <location>
        <position position="222"/>
    </location>
</feature>
<organism evidence="3 4">
    <name type="scientific">Mesorhabditis spiculigera</name>
    <dbReference type="NCBI Taxonomy" id="96644"/>
    <lineage>
        <taxon>Eukaryota</taxon>
        <taxon>Metazoa</taxon>
        <taxon>Ecdysozoa</taxon>
        <taxon>Nematoda</taxon>
        <taxon>Chromadorea</taxon>
        <taxon>Rhabditida</taxon>
        <taxon>Rhabditina</taxon>
        <taxon>Rhabditomorpha</taxon>
        <taxon>Rhabditoidea</taxon>
        <taxon>Rhabditidae</taxon>
        <taxon>Mesorhabditinae</taxon>
        <taxon>Mesorhabditis</taxon>
    </lineage>
</organism>
<evidence type="ECO:0000256" key="1">
    <source>
        <dbReference type="ARBA" id="ARBA00023157"/>
    </source>
</evidence>
<dbReference type="GO" id="GO:0006508">
    <property type="term" value="P:proteolysis"/>
    <property type="evidence" value="ECO:0007669"/>
    <property type="project" value="InterPro"/>
</dbReference>
<evidence type="ECO:0000259" key="2">
    <source>
        <dbReference type="PROSITE" id="PS50240"/>
    </source>
</evidence>
<dbReference type="Proteomes" id="UP001177023">
    <property type="component" value="Unassembled WGS sequence"/>
</dbReference>
<gene>
    <name evidence="3" type="ORF">MSPICULIGERA_LOCUS3612</name>
</gene>
<name>A0AA36CB68_9BILA</name>
<dbReference type="EMBL" id="CATQJA010000944">
    <property type="protein sequence ID" value="CAJ0564948.1"/>
    <property type="molecule type" value="Genomic_DNA"/>
</dbReference>
<reference evidence="3" key="1">
    <citation type="submission" date="2023-06" db="EMBL/GenBank/DDBJ databases">
        <authorList>
            <person name="Delattre M."/>
        </authorList>
    </citation>
    <scope>NUCLEOTIDE SEQUENCE</scope>
    <source>
        <strain evidence="3">AF72</strain>
    </source>
</reference>
<dbReference type="Gene3D" id="2.40.10.10">
    <property type="entry name" value="Trypsin-like serine proteases"/>
    <property type="match status" value="1"/>
</dbReference>
<feature type="domain" description="Peptidase S1" evidence="2">
    <location>
        <begin position="1"/>
        <end position="212"/>
    </location>
</feature>
<evidence type="ECO:0000313" key="3">
    <source>
        <dbReference type="EMBL" id="CAJ0564948.1"/>
    </source>
</evidence>
<comment type="caution">
    <text evidence="3">The sequence shown here is derived from an EMBL/GenBank/DDBJ whole genome shotgun (WGS) entry which is preliminary data.</text>
</comment>
<accession>A0AA36CB68</accession>
<sequence length="222" mass="24558">MEKIAAQPWQQFHRCAGTIIDKVWILTTQECVPGDGMPNLRSSLVVVAGVTDLRAASLLKQVREIAESFVHDGVALVRLKQPLDFGKSVNVVILPSSSEKMLRDPKMMKALGFGQPEKSVERLRIITVNEDKKHCDGADHVLNCWTVSQPGMCLQDDGGPLMYPSLTGDVKIVYVQLGINMYAGDGPCDKPGDNAIFLRVSEYCQWIETTVGRKVCRELDTL</sequence>
<dbReference type="InterPro" id="IPR001314">
    <property type="entry name" value="Peptidase_S1A"/>
</dbReference>
<dbReference type="InterPro" id="IPR009003">
    <property type="entry name" value="Peptidase_S1_PA"/>
</dbReference>
<dbReference type="AlphaFoldDB" id="A0AA36CB68"/>
<dbReference type="Pfam" id="PF00089">
    <property type="entry name" value="Trypsin"/>
    <property type="match status" value="1"/>
</dbReference>
<dbReference type="PROSITE" id="PS50240">
    <property type="entry name" value="TRYPSIN_DOM"/>
    <property type="match status" value="1"/>
</dbReference>
<dbReference type="GO" id="GO:0004252">
    <property type="term" value="F:serine-type endopeptidase activity"/>
    <property type="evidence" value="ECO:0007669"/>
    <property type="project" value="InterPro"/>
</dbReference>
<protein>
    <recommendedName>
        <fullName evidence="2">Peptidase S1 domain-containing protein</fullName>
    </recommendedName>
</protein>
<dbReference type="InterPro" id="IPR001254">
    <property type="entry name" value="Trypsin_dom"/>
</dbReference>
<dbReference type="SMART" id="SM00020">
    <property type="entry name" value="Tryp_SPc"/>
    <property type="match status" value="1"/>
</dbReference>
<dbReference type="PANTHER" id="PTHR24250">
    <property type="entry name" value="CHYMOTRYPSIN-RELATED"/>
    <property type="match status" value="1"/>
</dbReference>
<keyword evidence="1" id="KW-1015">Disulfide bond</keyword>
<dbReference type="InterPro" id="IPR043504">
    <property type="entry name" value="Peptidase_S1_PA_chymotrypsin"/>
</dbReference>
<dbReference type="SUPFAM" id="SSF50494">
    <property type="entry name" value="Trypsin-like serine proteases"/>
    <property type="match status" value="1"/>
</dbReference>
<evidence type="ECO:0000313" key="4">
    <source>
        <dbReference type="Proteomes" id="UP001177023"/>
    </source>
</evidence>
<keyword evidence="4" id="KW-1185">Reference proteome</keyword>
<dbReference type="PRINTS" id="PR00722">
    <property type="entry name" value="CHYMOTRYPSIN"/>
</dbReference>
<proteinExistence type="predicted"/>